<dbReference type="Proteomes" id="UP000440694">
    <property type="component" value="Unassembled WGS sequence"/>
</dbReference>
<comment type="caution">
    <text evidence="1">The sequence shown here is derived from an EMBL/GenBank/DDBJ whole genome shotgun (WGS) entry which is preliminary data.</text>
</comment>
<accession>A0A6I3KLT4</accession>
<keyword evidence="2" id="KW-1185">Reference proteome</keyword>
<dbReference type="RefSeq" id="WP_154739935.1">
    <property type="nucleotide sequence ID" value="NZ_WMBQ01000002.1"/>
</dbReference>
<reference evidence="1 2" key="1">
    <citation type="submission" date="2019-11" db="EMBL/GenBank/DDBJ databases">
        <title>Identification of a novel strain.</title>
        <authorList>
            <person name="Xu Q."/>
            <person name="Wang G."/>
        </authorList>
    </citation>
    <scope>NUCLEOTIDE SEQUENCE [LARGE SCALE GENOMIC DNA]</scope>
    <source>
        <strain evidence="2">xq</strain>
    </source>
</reference>
<dbReference type="EMBL" id="WMBQ01000002">
    <property type="protein sequence ID" value="MTD95383.1"/>
    <property type="molecule type" value="Genomic_DNA"/>
</dbReference>
<proteinExistence type="predicted"/>
<evidence type="ECO:0000313" key="1">
    <source>
        <dbReference type="EMBL" id="MTD95383.1"/>
    </source>
</evidence>
<sequence>MKTFRATTLTETTVSTDKRRFQMTFVDADGQEHAVSIPSAIAADLVPVLEAVAASQPRATGGEMTRVPKTCAVGHATGDRMVLLRFDDEAPYAIELEVAQALAEQLQEQSAELIDEPRPALH</sequence>
<protein>
    <submittedName>
        <fullName evidence="1">Uncharacterized protein</fullName>
    </submittedName>
</protein>
<organism evidence="1 2">
    <name type="scientific">Hyphomicrobium album</name>
    <dbReference type="NCBI Taxonomy" id="2665159"/>
    <lineage>
        <taxon>Bacteria</taxon>
        <taxon>Pseudomonadati</taxon>
        <taxon>Pseudomonadota</taxon>
        <taxon>Alphaproteobacteria</taxon>
        <taxon>Hyphomicrobiales</taxon>
        <taxon>Hyphomicrobiaceae</taxon>
        <taxon>Hyphomicrobium</taxon>
    </lineage>
</organism>
<dbReference type="AlphaFoldDB" id="A0A6I3KLT4"/>
<name>A0A6I3KLT4_9HYPH</name>
<gene>
    <name evidence="1" type="ORF">GIW81_13670</name>
</gene>
<evidence type="ECO:0000313" key="2">
    <source>
        <dbReference type="Proteomes" id="UP000440694"/>
    </source>
</evidence>